<dbReference type="GO" id="GO:0006508">
    <property type="term" value="P:proteolysis"/>
    <property type="evidence" value="ECO:0007669"/>
    <property type="project" value="InterPro"/>
</dbReference>
<proteinExistence type="predicted"/>
<dbReference type="EMBL" id="LVZK01000001">
    <property type="protein sequence ID" value="OAP85955.1"/>
    <property type="molecule type" value="Genomic_DNA"/>
</dbReference>
<keyword evidence="4" id="KW-1185">Reference proteome</keyword>
<dbReference type="InterPro" id="IPR050966">
    <property type="entry name" value="Glutamyl_endopeptidase"/>
</dbReference>
<evidence type="ECO:0000313" key="3">
    <source>
        <dbReference type="EMBL" id="OAP85955.1"/>
    </source>
</evidence>
<gene>
    <name evidence="3" type="ORF">A4H34_01840</name>
</gene>
<evidence type="ECO:0008006" key="5">
    <source>
        <dbReference type="Google" id="ProtNLM"/>
    </source>
</evidence>
<dbReference type="Pfam" id="PF13365">
    <property type="entry name" value="Trypsin_2"/>
    <property type="match status" value="1"/>
</dbReference>
<dbReference type="Gene3D" id="2.40.10.10">
    <property type="entry name" value="Trypsin-like serine proteases"/>
    <property type="match status" value="2"/>
</dbReference>
<dbReference type="PROSITE" id="PS00134">
    <property type="entry name" value="TRYPSIN_HIS"/>
    <property type="match status" value="1"/>
</dbReference>
<keyword evidence="1" id="KW-0732">Signal</keyword>
<feature type="region of interest" description="Disordered" evidence="2">
    <location>
        <begin position="1"/>
        <end position="37"/>
    </location>
</feature>
<dbReference type="SUPFAM" id="SSF50494">
    <property type="entry name" value="Trypsin-like serine proteases"/>
    <property type="match status" value="1"/>
</dbReference>
<organism evidence="3 4">
    <name type="scientific">Peptidiphaga gingivicola</name>
    <dbReference type="NCBI Taxonomy" id="2741497"/>
    <lineage>
        <taxon>Bacteria</taxon>
        <taxon>Bacillati</taxon>
        <taxon>Actinomycetota</taxon>
        <taxon>Actinomycetes</taxon>
        <taxon>Actinomycetales</taxon>
        <taxon>Actinomycetaceae</taxon>
        <taxon>Peptidiphaga</taxon>
    </lineage>
</organism>
<evidence type="ECO:0000256" key="2">
    <source>
        <dbReference type="SAM" id="MobiDB-lite"/>
    </source>
</evidence>
<dbReference type="InterPro" id="IPR009003">
    <property type="entry name" value="Peptidase_S1_PA"/>
</dbReference>
<dbReference type="PANTHER" id="PTHR15462">
    <property type="entry name" value="SERINE PROTEASE"/>
    <property type="match status" value="1"/>
</dbReference>
<dbReference type="STRING" id="1823756.A4H34_01840"/>
<name>A0A179B3J6_9ACTO</name>
<accession>A0A179B3J6</accession>
<comment type="caution">
    <text evidence="3">The sequence shown here is derived from an EMBL/GenBank/DDBJ whole genome shotgun (WGS) entry which is preliminary data.</text>
</comment>
<dbReference type="InterPro" id="IPR018114">
    <property type="entry name" value="TRYPSIN_HIS"/>
</dbReference>
<dbReference type="Proteomes" id="UP000078368">
    <property type="component" value="Unassembled WGS sequence"/>
</dbReference>
<dbReference type="GO" id="GO:0004252">
    <property type="term" value="F:serine-type endopeptidase activity"/>
    <property type="evidence" value="ECO:0007669"/>
    <property type="project" value="InterPro"/>
</dbReference>
<protein>
    <recommendedName>
        <fullName evidence="5">Peptidase</fullName>
    </recommendedName>
</protein>
<reference evidence="3 4" key="1">
    <citation type="submission" date="2016-04" db="EMBL/GenBank/DDBJ databases">
        <title>Peptidophaga gingivicola gen. nov., sp. nov., isolated from human subgingival plaque.</title>
        <authorList>
            <person name="Beall C.J."/>
            <person name="Mokrzan E.M."/>
            <person name="Griffen A.L."/>
            <person name="Leys E.J."/>
        </authorList>
    </citation>
    <scope>NUCLEOTIDE SEQUENCE [LARGE SCALE GENOMIC DNA]</scope>
    <source>
        <strain evidence="3 4">BA112</strain>
    </source>
</reference>
<dbReference type="AlphaFoldDB" id="A0A179B3J6"/>
<sequence length="363" mass="38907">MTIPVAASHADNGSKGDSAADSSAESSTVSVTAPIAKADGTKVVTAHTASLQVRKSTLAKSNTPAKSIKQQRSQAYKTVEEYWTPERMAKAKPAPVLGSDSAKASAEKNVAKAEQALKKSDKLANDKLSRANGRIFFRADNGADYACTGSAVSSPTKRIVVTAGHCVHGGKGRKWHTNWVFVPSYDNKNRPYGTFHAQYMHTLRDWANNGDDQTNTANKFKGYASDVAFVTVKDNEQGRHLTDVVGGHKLVTGETSKFNATVFGYPSNLNNGESLQICNGNTFALRHGDKLNVNGIKDCNFGPGSSGGPWLQNYNGVTGTGEVRSVTSFVETEASDPTKYIDNGGPHFDKRVKGLFDLANNDK</sequence>
<evidence type="ECO:0000313" key="4">
    <source>
        <dbReference type="Proteomes" id="UP000078368"/>
    </source>
</evidence>
<evidence type="ECO:0000256" key="1">
    <source>
        <dbReference type="ARBA" id="ARBA00022729"/>
    </source>
</evidence>
<feature type="compositionally biased region" description="Low complexity" evidence="2">
    <location>
        <begin position="17"/>
        <end position="33"/>
    </location>
</feature>
<dbReference type="InterPro" id="IPR043504">
    <property type="entry name" value="Peptidase_S1_PA_chymotrypsin"/>
</dbReference>